<dbReference type="Proteomes" id="UP000091857">
    <property type="component" value="Chromosome 12"/>
</dbReference>
<organism evidence="1 2">
    <name type="scientific">Manihot esculenta</name>
    <name type="common">Cassava</name>
    <name type="synonym">Jatropha manihot</name>
    <dbReference type="NCBI Taxonomy" id="3983"/>
    <lineage>
        <taxon>Eukaryota</taxon>
        <taxon>Viridiplantae</taxon>
        <taxon>Streptophyta</taxon>
        <taxon>Embryophyta</taxon>
        <taxon>Tracheophyta</taxon>
        <taxon>Spermatophyta</taxon>
        <taxon>Magnoliopsida</taxon>
        <taxon>eudicotyledons</taxon>
        <taxon>Gunneridae</taxon>
        <taxon>Pentapetalae</taxon>
        <taxon>rosids</taxon>
        <taxon>fabids</taxon>
        <taxon>Malpighiales</taxon>
        <taxon>Euphorbiaceae</taxon>
        <taxon>Crotonoideae</taxon>
        <taxon>Manihoteae</taxon>
        <taxon>Manihot</taxon>
    </lineage>
</organism>
<accession>A0ACB7GQ00</accession>
<evidence type="ECO:0000313" key="1">
    <source>
        <dbReference type="EMBL" id="KAG8642036.1"/>
    </source>
</evidence>
<sequence length="300" mass="33763">MDILFGGVVIYDCFVGFPILVGLILVDCFKIKTCKSPLQYRSRRKMPRGLSDGVSDMEVSFTTLPREISLSLSPMPNSNLNRILSAAVISTASLSLKPMPAFAKISHPELVNFEVQEIQALCYSTQTNRPQIENEMKDHPMWRLDCLTSPPPSLSFLDSSPEIPAGGKLPDQGELAKKLFVDSKLVVYEDIIVGTGQPINDQKLLQVNFHYDFYESSEKRRRWGNYGSKKNSKRKPEEIHLCKHNFGKGFEKGIQGMREGGIRKIFVPTEFSPGENSGAFYVELLQVCPSVQCHIRNKFP</sequence>
<proteinExistence type="predicted"/>
<protein>
    <submittedName>
        <fullName evidence="1">Uncharacterized protein</fullName>
    </submittedName>
</protein>
<reference evidence="2" key="1">
    <citation type="journal article" date="2016" name="Nat. Biotechnol.">
        <title>Sequencing wild and cultivated cassava and related species reveals extensive interspecific hybridization and genetic diversity.</title>
        <authorList>
            <person name="Bredeson J.V."/>
            <person name="Lyons J.B."/>
            <person name="Prochnik S.E."/>
            <person name="Wu G.A."/>
            <person name="Ha C.M."/>
            <person name="Edsinger-Gonzales E."/>
            <person name="Grimwood J."/>
            <person name="Schmutz J."/>
            <person name="Rabbi I.Y."/>
            <person name="Egesi C."/>
            <person name="Nauluvula P."/>
            <person name="Lebot V."/>
            <person name="Ndunguru J."/>
            <person name="Mkamilo G."/>
            <person name="Bart R.S."/>
            <person name="Setter T.L."/>
            <person name="Gleadow R.M."/>
            <person name="Kulakow P."/>
            <person name="Ferguson M.E."/>
            <person name="Rounsley S."/>
            <person name="Rokhsar D.S."/>
        </authorList>
    </citation>
    <scope>NUCLEOTIDE SEQUENCE [LARGE SCALE GENOMIC DNA]</scope>
    <source>
        <strain evidence="2">cv. AM560-2</strain>
    </source>
</reference>
<keyword evidence="2" id="KW-1185">Reference proteome</keyword>
<gene>
    <name evidence="1" type="ORF">MANES_12G060102v8</name>
</gene>
<comment type="caution">
    <text evidence="1">The sequence shown here is derived from an EMBL/GenBank/DDBJ whole genome shotgun (WGS) entry which is preliminary data.</text>
</comment>
<dbReference type="EMBL" id="CM004398">
    <property type="protein sequence ID" value="KAG8642036.1"/>
    <property type="molecule type" value="Genomic_DNA"/>
</dbReference>
<name>A0ACB7GQ00_MANES</name>
<evidence type="ECO:0000313" key="2">
    <source>
        <dbReference type="Proteomes" id="UP000091857"/>
    </source>
</evidence>